<dbReference type="PANTHER" id="PTHR20957">
    <property type="entry name" value="RNA-BINDING PROTEIN 48"/>
    <property type="match status" value="1"/>
</dbReference>
<evidence type="ECO:0000256" key="5">
    <source>
        <dbReference type="ARBA" id="ARBA00022884"/>
    </source>
</evidence>
<dbReference type="FunCoup" id="A0A2J7QGA0">
    <property type="interactions" value="14"/>
</dbReference>
<dbReference type="GO" id="GO:0005681">
    <property type="term" value="C:spliceosomal complex"/>
    <property type="evidence" value="ECO:0007669"/>
    <property type="project" value="UniProtKB-KW"/>
</dbReference>
<comment type="function">
    <text evidence="7">As a component of the minor spliceosome, involved in the splicing of U12-type introns in pre-mRNAs.</text>
</comment>
<sequence>MATNKRDVTRLPHHAALELCTTRPQYRQGRKLTAVKILCQVCNVHKLGRSVVFCGLLEQACLLSSEATNAIAKKDVLHGDQVYTVNSESQHLLVCGVPSLGLQDELRRLCARFGDVKSLVFVPNYAEEKFTDVYHVQYSRIQSARYAKRNLDDRAFYGGILSVCYAPEMESVAETRAKLVQRRKDIAIRTRGEVASWTLQGKLIKKSSIPSPIVYAD</sequence>
<comment type="similarity">
    <text evidence="1">Belongs to the RBM48 family.</text>
</comment>
<dbReference type="InterPro" id="IPR012677">
    <property type="entry name" value="Nucleotide-bd_a/b_plait_sf"/>
</dbReference>
<keyword evidence="5" id="KW-0694">RNA-binding</keyword>
<name>A0A2J7QGA0_9NEOP</name>
<dbReference type="InterPro" id="IPR034264">
    <property type="entry name" value="RBM48_RRM"/>
</dbReference>
<dbReference type="GO" id="GO:0005654">
    <property type="term" value="C:nucleoplasm"/>
    <property type="evidence" value="ECO:0007669"/>
    <property type="project" value="TreeGrafter"/>
</dbReference>
<dbReference type="OrthoDB" id="78358at2759"/>
<keyword evidence="6" id="KW-0508">mRNA splicing</keyword>
<dbReference type="SUPFAM" id="SSF54928">
    <property type="entry name" value="RNA-binding domain, RBD"/>
    <property type="match status" value="1"/>
</dbReference>
<comment type="caution">
    <text evidence="9">The sequence shown here is derived from an EMBL/GenBank/DDBJ whole genome shotgun (WGS) entry which is preliminary data.</text>
</comment>
<accession>A0A2J7QGA0</accession>
<dbReference type="GO" id="GO:0003723">
    <property type="term" value="F:RNA binding"/>
    <property type="evidence" value="ECO:0007669"/>
    <property type="project" value="UniProtKB-KW"/>
</dbReference>
<dbReference type="GO" id="GO:0006397">
    <property type="term" value="P:mRNA processing"/>
    <property type="evidence" value="ECO:0007669"/>
    <property type="project" value="UniProtKB-KW"/>
</dbReference>
<dbReference type="InParanoid" id="A0A2J7QGA0"/>
<dbReference type="InterPro" id="IPR000504">
    <property type="entry name" value="RRM_dom"/>
</dbReference>
<evidence type="ECO:0000313" key="10">
    <source>
        <dbReference type="Proteomes" id="UP000235965"/>
    </source>
</evidence>
<evidence type="ECO:0000256" key="2">
    <source>
        <dbReference type="ARBA" id="ARBA00015189"/>
    </source>
</evidence>
<evidence type="ECO:0000256" key="4">
    <source>
        <dbReference type="ARBA" id="ARBA00022728"/>
    </source>
</evidence>
<gene>
    <name evidence="9" type="ORF">B7P43_G02259</name>
</gene>
<dbReference type="PANTHER" id="PTHR20957:SF0">
    <property type="entry name" value="RNA-BINDING PROTEIN 48"/>
    <property type="match status" value="1"/>
</dbReference>
<dbReference type="Gene3D" id="3.30.70.330">
    <property type="match status" value="1"/>
</dbReference>
<dbReference type="CDD" id="cd12442">
    <property type="entry name" value="RRM_RBM48"/>
    <property type="match status" value="1"/>
</dbReference>
<feature type="domain" description="RRM" evidence="8">
    <location>
        <begin position="94"/>
        <end position="158"/>
    </location>
</feature>
<reference evidence="9 10" key="1">
    <citation type="submission" date="2017-12" db="EMBL/GenBank/DDBJ databases">
        <title>Hemimetabolous genomes reveal molecular basis of termite eusociality.</title>
        <authorList>
            <person name="Harrison M.C."/>
            <person name="Jongepier E."/>
            <person name="Robertson H.M."/>
            <person name="Arning N."/>
            <person name="Bitard-Feildel T."/>
            <person name="Chao H."/>
            <person name="Childers C.P."/>
            <person name="Dinh H."/>
            <person name="Doddapaneni H."/>
            <person name="Dugan S."/>
            <person name="Gowin J."/>
            <person name="Greiner C."/>
            <person name="Han Y."/>
            <person name="Hu H."/>
            <person name="Hughes D.S.T."/>
            <person name="Huylmans A.-K."/>
            <person name="Kemena C."/>
            <person name="Kremer L.P.M."/>
            <person name="Lee S.L."/>
            <person name="Lopez-Ezquerra A."/>
            <person name="Mallet L."/>
            <person name="Monroy-Kuhn J.M."/>
            <person name="Moser A."/>
            <person name="Murali S.C."/>
            <person name="Muzny D.M."/>
            <person name="Otani S."/>
            <person name="Piulachs M.-D."/>
            <person name="Poelchau M."/>
            <person name="Qu J."/>
            <person name="Schaub F."/>
            <person name="Wada-Katsumata A."/>
            <person name="Worley K.C."/>
            <person name="Xie Q."/>
            <person name="Ylla G."/>
            <person name="Poulsen M."/>
            <person name="Gibbs R.A."/>
            <person name="Schal C."/>
            <person name="Richards S."/>
            <person name="Belles X."/>
            <person name="Korb J."/>
            <person name="Bornberg-Bauer E."/>
        </authorList>
    </citation>
    <scope>NUCLEOTIDE SEQUENCE [LARGE SCALE GENOMIC DNA]</scope>
    <source>
        <tissue evidence="9">Whole body</tissue>
    </source>
</reference>
<dbReference type="STRING" id="105785.A0A2J7QGA0"/>
<dbReference type="Pfam" id="PF00076">
    <property type="entry name" value="RRM_1"/>
    <property type="match status" value="1"/>
</dbReference>
<evidence type="ECO:0000256" key="3">
    <source>
        <dbReference type="ARBA" id="ARBA00022664"/>
    </source>
</evidence>
<keyword evidence="3" id="KW-0507">mRNA processing</keyword>
<dbReference type="GO" id="GO:0008380">
    <property type="term" value="P:RNA splicing"/>
    <property type="evidence" value="ECO:0007669"/>
    <property type="project" value="UniProtKB-KW"/>
</dbReference>
<dbReference type="AlphaFoldDB" id="A0A2J7QGA0"/>
<dbReference type="InterPro" id="IPR035979">
    <property type="entry name" value="RBD_domain_sf"/>
</dbReference>
<organism evidence="9 10">
    <name type="scientific">Cryptotermes secundus</name>
    <dbReference type="NCBI Taxonomy" id="105785"/>
    <lineage>
        <taxon>Eukaryota</taxon>
        <taxon>Metazoa</taxon>
        <taxon>Ecdysozoa</taxon>
        <taxon>Arthropoda</taxon>
        <taxon>Hexapoda</taxon>
        <taxon>Insecta</taxon>
        <taxon>Pterygota</taxon>
        <taxon>Neoptera</taxon>
        <taxon>Polyneoptera</taxon>
        <taxon>Dictyoptera</taxon>
        <taxon>Blattodea</taxon>
        <taxon>Blattoidea</taxon>
        <taxon>Termitoidae</taxon>
        <taxon>Kalotermitidae</taxon>
        <taxon>Cryptotermitinae</taxon>
        <taxon>Cryptotermes</taxon>
    </lineage>
</organism>
<dbReference type="InterPro" id="IPR039599">
    <property type="entry name" value="RBM48"/>
</dbReference>
<evidence type="ECO:0000256" key="7">
    <source>
        <dbReference type="ARBA" id="ARBA00035004"/>
    </source>
</evidence>
<protein>
    <recommendedName>
        <fullName evidence="2">RNA-binding protein 48</fullName>
    </recommendedName>
</protein>
<dbReference type="Proteomes" id="UP000235965">
    <property type="component" value="Unassembled WGS sequence"/>
</dbReference>
<evidence type="ECO:0000313" key="9">
    <source>
        <dbReference type="EMBL" id="PNF27616.1"/>
    </source>
</evidence>
<evidence type="ECO:0000259" key="8">
    <source>
        <dbReference type="Pfam" id="PF00076"/>
    </source>
</evidence>
<evidence type="ECO:0000256" key="6">
    <source>
        <dbReference type="ARBA" id="ARBA00023187"/>
    </source>
</evidence>
<dbReference type="EMBL" id="NEVH01014835">
    <property type="protein sequence ID" value="PNF27616.1"/>
    <property type="molecule type" value="Genomic_DNA"/>
</dbReference>
<proteinExistence type="inferred from homology"/>
<keyword evidence="10" id="KW-1185">Reference proteome</keyword>
<evidence type="ECO:0000256" key="1">
    <source>
        <dbReference type="ARBA" id="ARBA00006938"/>
    </source>
</evidence>
<keyword evidence="4" id="KW-0747">Spliceosome</keyword>